<sequence>MKVIRPQWIMALMGLIFFLETYGQSQKAQTFDRLLSANWKEVLVEEGTSPWQDQWFLDGLEARVEQTPGGFSFYAGPDQFNDSSHAVLWTKKSFKGDIKIEYDFTKLDDRLVNVNILYIQAMGHSPKPKDIRKWADQRTVPAMRLYFDHMDAYHISYAAFHTVNSDEQADYLQARRYMPEWEQGLKNTAYGQRYEKTGLFQTGVTYHLVVIKKGNDLYMQVTGKDEDRLFHWQDNSFPLINEGRIGLRQMYTRHSKYRNFKISTAK</sequence>
<dbReference type="InterPro" id="IPR013320">
    <property type="entry name" value="ConA-like_dom_sf"/>
</dbReference>
<organism evidence="1 2">
    <name type="scientific">Reichenbachiella carrageenanivorans</name>
    <dbReference type="NCBI Taxonomy" id="2979869"/>
    <lineage>
        <taxon>Bacteria</taxon>
        <taxon>Pseudomonadati</taxon>
        <taxon>Bacteroidota</taxon>
        <taxon>Cytophagia</taxon>
        <taxon>Cytophagales</taxon>
        <taxon>Reichenbachiellaceae</taxon>
        <taxon>Reichenbachiella</taxon>
    </lineage>
</organism>
<proteinExistence type="predicted"/>
<protein>
    <submittedName>
        <fullName evidence="1">YesU family protein</fullName>
    </submittedName>
</protein>
<dbReference type="Pfam" id="PF09224">
    <property type="entry name" value="DUF1961"/>
    <property type="match status" value="1"/>
</dbReference>
<dbReference type="SUPFAM" id="SSF49899">
    <property type="entry name" value="Concanavalin A-like lectins/glucanases"/>
    <property type="match status" value="1"/>
</dbReference>
<evidence type="ECO:0000313" key="2">
    <source>
        <dbReference type="Proteomes" id="UP001062165"/>
    </source>
</evidence>
<reference evidence="1" key="1">
    <citation type="submission" date="2022-10" db="EMBL/GenBank/DDBJ databases">
        <title>Comparative genomics and taxonomic characterization of three novel marine species of genus Reichenbachiella exhibiting antioxidant and polysaccharide degradation activities.</title>
        <authorList>
            <person name="Muhammad N."/>
            <person name="Lee Y.-J."/>
            <person name="Ko J."/>
            <person name="Kim S.-G."/>
        </authorList>
    </citation>
    <scope>NUCLEOTIDE SEQUENCE</scope>
    <source>
        <strain evidence="1">Wsw4-B4</strain>
    </source>
</reference>
<evidence type="ECO:0000313" key="1">
    <source>
        <dbReference type="EMBL" id="UXX81294.1"/>
    </source>
</evidence>
<dbReference type="RefSeq" id="WP_263053018.1">
    <property type="nucleotide sequence ID" value="NZ_CP106735.1"/>
</dbReference>
<dbReference type="EMBL" id="CP106735">
    <property type="protein sequence ID" value="UXX81294.1"/>
    <property type="molecule type" value="Genomic_DNA"/>
</dbReference>
<gene>
    <name evidence="1" type="ORF">N7E81_09345</name>
</gene>
<dbReference type="Gene3D" id="2.60.120.200">
    <property type="match status" value="1"/>
</dbReference>
<name>A0ABY6D5W0_9BACT</name>
<dbReference type="Proteomes" id="UP001062165">
    <property type="component" value="Chromosome"/>
</dbReference>
<keyword evidence="2" id="KW-1185">Reference proteome</keyword>
<dbReference type="InterPro" id="IPR015305">
    <property type="entry name" value="DUF1961"/>
</dbReference>
<accession>A0ABY6D5W0</accession>